<feature type="binding site" evidence="10">
    <location>
        <position position="269"/>
    </location>
    <ligand>
        <name>NAD(+)</name>
        <dbReference type="ChEBI" id="CHEBI:57540"/>
    </ligand>
</feature>
<feature type="binding site" evidence="10">
    <location>
        <position position="34"/>
    </location>
    <ligand>
        <name>NAD(+)</name>
        <dbReference type="ChEBI" id="CHEBI:57540"/>
    </ligand>
</feature>
<evidence type="ECO:0000256" key="7">
    <source>
        <dbReference type="PIRNR" id="PIRNR000124"/>
    </source>
</evidence>
<evidence type="ECO:0000256" key="1">
    <source>
        <dbReference type="ARBA" id="ARBA00004701"/>
    </source>
</evidence>
<feature type="binding site" evidence="9">
    <location>
        <position position="205"/>
    </location>
    <ligand>
        <name>substrate</name>
    </ligand>
</feature>
<dbReference type="InterPro" id="IPR014026">
    <property type="entry name" value="UDP-Glc/GDP-Man_DH_dimer"/>
</dbReference>
<feature type="binding site" evidence="10">
    <location>
        <position position="121"/>
    </location>
    <ligand>
        <name>NAD(+)</name>
        <dbReference type="ChEBI" id="CHEBI:57540"/>
    </ligand>
</feature>
<dbReference type="UniPathway" id="UPA00038">
    <property type="reaction ID" value="UER00491"/>
</dbReference>
<accession>A0A6I2UAP4</accession>
<dbReference type="EMBL" id="VUNR01000009">
    <property type="protein sequence ID" value="MSU08583.1"/>
    <property type="molecule type" value="Genomic_DNA"/>
</dbReference>
<comment type="catalytic activity">
    <reaction evidence="6 7">
        <text>UDP-alpha-D-glucose + 2 NAD(+) + H2O = UDP-alpha-D-glucuronate + 2 NADH + 3 H(+)</text>
        <dbReference type="Rhea" id="RHEA:23596"/>
        <dbReference type="ChEBI" id="CHEBI:15377"/>
        <dbReference type="ChEBI" id="CHEBI:15378"/>
        <dbReference type="ChEBI" id="CHEBI:57540"/>
        <dbReference type="ChEBI" id="CHEBI:57945"/>
        <dbReference type="ChEBI" id="CHEBI:58052"/>
        <dbReference type="ChEBI" id="CHEBI:58885"/>
        <dbReference type="EC" id="1.1.1.22"/>
    </reaction>
</comment>
<feature type="binding site" evidence="10">
    <location>
        <position position="84"/>
    </location>
    <ligand>
        <name>NAD(+)</name>
        <dbReference type="ChEBI" id="CHEBI:57540"/>
    </ligand>
</feature>
<feature type="binding site" evidence="9">
    <location>
        <begin position="153"/>
        <end position="156"/>
    </location>
    <ligand>
        <name>substrate</name>
    </ligand>
</feature>
<dbReference type="EC" id="1.1.1.22" evidence="3 7"/>
<dbReference type="PANTHER" id="PTHR43750:SF3">
    <property type="entry name" value="UDP-GLUCOSE 6-DEHYDROGENASE TUAD"/>
    <property type="match status" value="1"/>
</dbReference>
<dbReference type="GO" id="GO:0003979">
    <property type="term" value="F:UDP-glucose 6-dehydrogenase activity"/>
    <property type="evidence" value="ECO:0007669"/>
    <property type="project" value="UniProtKB-EC"/>
</dbReference>
<evidence type="ECO:0000256" key="9">
    <source>
        <dbReference type="PIRSR" id="PIRSR500134-2"/>
    </source>
</evidence>
<dbReference type="InterPro" id="IPR014027">
    <property type="entry name" value="UDP-Glc/GDP-Man_DH_C"/>
</dbReference>
<dbReference type="NCBIfam" id="TIGR03026">
    <property type="entry name" value="NDP-sugDHase"/>
    <property type="match status" value="1"/>
</dbReference>
<dbReference type="InterPro" id="IPR017476">
    <property type="entry name" value="UDP-Glc/GDP-Man"/>
</dbReference>
<protein>
    <recommendedName>
        <fullName evidence="3 7">UDP-glucose 6-dehydrogenase</fullName>
        <ecNumber evidence="3 7">1.1.1.22</ecNumber>
    </recommendedName>
</protein>
<dbReference type="PIRSF" id="PIRSF500134">
    <property type="entry name" value="UDPglc_DH_bac"/>
    <property type="match status" value="1"/>
</dbReference>
<dbReference type="Pfam" id="PF00984">
    <property type="entry name" value="UDPG_MGDP_dh"/>
    <property type="match status" value="1"/>
</dbReference>
<organism evidence="12 13">
    <name type="scientific">Anaerovibrio slackiae</name>
    <dbReference type="NCBI Taxonomy" id="2652309"/>
    <lineage>
        <taxon>Bacteria</taxon>
        <taxon>Bacillati</taxon>
        <taxon>Bacillota</taxon>
        <taxon>Negativicutes</taxon>
        <taxon>Selenomonadales</taxon>
        <taxon>Selenomonadaceae</taxon>
        <taxon>Anaerovibrio</taxon>
    </lineage>
</organism>
<dbReference type="GO" id="GO:0000271">
    <property type="term" value="P:polysaccharide biosynthetic process"/>
    <property type="evidence" value="ECO:0007669"/>
    <property type="project" value="InterPro"/>
</dbReference>
<reference evidence="12 13" key="1">
    <citation type="submission" date="2019-08" db="EMBL/GenBank/DDBJ databases">
        <title>In-depth cultivation of the pig gut microbiome towards novel bacterial diversity and tailored functional studies.</title>
        <authorList>
            <person name="Wylensek D."/>
            <person name="Hitch T.C.A."/>
            <person name="Clavel T."/>
        </authorList>
    </citation>
    <scope>NUCLEOTIDE SEQUENCE [LARGE SCALE GENOMIC DNA]</scope>
    <source>
        <strain evidence="12 13">WCA-693-APC-5D-A</strain>
    </source>
</reference>
<feature type="binding site" evidence="9">
    <location>
        <position position="324"/>
    </location>
    <ligand>
        <name>substrate</name>
    </ligand>
</feature>
<comment type="similarity">
    <text evidence="2 7">Belongs to the UDP-glucose/GDP-mannose dehydrogenase family.</text>
</comment>
<evidence type="ECO:0000256" key="2">
    <source>
        <dbReference type="ARBA" id="ARBA00006601"/>
    </source>
</evidence>
<evidence type="ECO:0000259" key="11">
    <source>
        <dbReference type="SMART" id="SM00984"/>
    </source>
</evidence>
<proteinExistence type="inferred from homology"/>
<dbReference type="SUPFAM" id="SSF51735">
    <property type="entry name" value="NAD(P)-binding Rossmann-fold domains"/>
    <property type="match status" value="1"/>
</dbReference>
<dbReference type="Proteomes" id="UP000433181">
    <property type="component" value="Unassembled WGS sequence"/>
</dbReference>
<sequence length="412" mass="46314">MVTVFGLGFVGLTTALGFAHMGHKVYGIDIDTERMETLRSGKIPFHEMYMEEELQKHIGKNIILENDIEAAVADSEYIYYCVGTPYGQNGSADLKYLFSAIDMTIDAIKDDKKRILVTKSTIPPLTTKEKIIPYVQNKGTVSKNISIANNPEFLREGHCWEDFINSDRVVCGCSDEYAAEKLRELYSSMDVPVFTVSLSTGEFIKYLSNTLLATLISYSNEMAEAADNFGDIDVATSFKILHMDRRWNDCDMTSYVYPGCGYGGYCLPKDTCAFYAQSTEKGFVPEILGKVIKTNESRTMVMVNKILQKLGDRNKVGVLGLSFKPNSDDVRDTPAARIIRELAKENVEITAYDPVAVGEFRKRYPDIKILFCNQAEDVCNANDVIVIATAWDEFKKIDFTGKDVIDCRYMLD</sequence>
<dbReference type="Gene3D" id="3.40.50.720">
    <property type="entry name" value="NAD(P)-binding Rossmann-like Domain"/>
    <property type="match status" value="2"/>
</dbReference>
<dbReference type="RefSeq" id="WP_154406749.1">
    <property type="nucleotide sequence ID" value="NZ_VUNR01000009.1"/>
</dbReference>
<dbReference type="PANTHER" id="PTHR43750">
    <property type="entry name" value="UDP-GLUCOSE 6-DEHYDROGENASE TUAD"/>
    <property type="match status" value="1"/>
</dbReference>
<keyword evidence="4 7" id="KW-0560">Oxidoreductase</keyword>
<evidence type="ECO:0000313" key="12">
    <source>
        <dbReference type="EMBL" id="MSU08583.1"/>
    </source>
</evidence>
<evidence type="ECO:0000256" key="4">
    <source>
        <dbReference type="ARBA" id="ARBA00023002"/>
    </source>
</evidence>
<dbReference type="InterPro" id="IPR028357">
    <property type="entry name" value="UDPglc_DH_bac"/>
</dbReference>
<evidence type="ECO:0000256" key="3">
    <source>
        <dbReference type="ARBA" id="ARBA00012954"/>
    </source>
</evidence>
<feature type="binding site" evidence="10">
    <location>
        <position position="156"/>
    </location>
    <ligand>
        <name>NAD(+)</name>
        <dbReference type="ChEBI" id="CHEBI:57540"/>
    </ligand>
</feature>
<dbReference type="GO" id="GO:0051287">
    <property type="term" value="F:NAD binding"/>
    <property type="evidence" value="ECO:0007669"/>
    <property type="project" value="InterPro"/>
</dbReference>
<dbReference type="Pfam" id="PF03720">
    <property type="entry name" value="UDPG_MGDP_dh_C"/>
    <property type="match status" value="1"/>
</dbReference>
<dbReference type="InterPro" id="IPR036220">
    <property type="entry name" value="UDP-Glc/GDP-Man_DH_C_sf"/>
</dbReference>
<feature type="binding site" evidence="9">
    <location>
        <position position="263"/>
    </location>
    <ligand>
        <name>substrate</name>
    </ligand>
</feature>
<name>A0A6I2UAP4_9FIRM</name>
<dbReference type="InterPro" id="IPR001732">
    <property type="entry name" value="UDP-Glc/GDP-Man_DH_N"/>
</dbReference>
<dbReference type="SUPFAM" id="SSF52413">
    <property type="entry name" value="UDP-glucose/GDP-mannose dehydrogenase C-terminal domain"/>
    <property type="match status" value="1"/>
</dbReference>
<evidence type="ECO:0000256" key="10">
    <source>
        <dbReference type="PIRSR" id="PIRSR500134-3"/>
    </source>
</evidence>
<dbReference type="GeneID" id="96778515"/>
<dbReference type="PIRSF" id="PIRSF000124">
    <property type="entry name" value="UDPglc_GDPman_dh"/>
    <property type="match status" value="1"/>
</dbReference>
<gene>
    <name evidence="12" type="ORF">FYJ84_06250</name>
</gene>
<dbReference type="InterPro" id="IPR036291">
    <property type="entry name" value="NAD(P)-bd_dom_sf"/>
</dbReference>
<dbReference type="SUPFAM" id="SSF48179">
    <property type="entry name" value="6-phosphogluconate dehydrogenase C-terminal domain-like"/>
    <property type="match status" value="1"/>
</dbReference>
<feature type="active site" description="Nucleophile" evidence="8">
    <location>
        <position position="266"/>
    </location>
</feature>
<comment type="caution">
    <text evidence="12">The sequence shown here is derived from an EMBL/GenBank/DDBJ whole genome shotgun (WGS) entry which is preliminary data.</text>
</comment>
<feature type="binding site" evidence="10">
    <location>
        <position position="29"/>
    </location>
    <ligand>
        <name>NAD(+)</name>
        <dbReference type="ChEBI" id="CHEBI:57540"/>
    </ligand>
</feature>
<keyword evidence="13" id="KW-1185">Reference proteome</keyword>
<comment type="pathway">
    <text evidence="1">Nucleotide-sugar biosynthesis; UDP-alpha-D-glucuronate biosynthesis; UDP-alpha-D-glucuronate from UDP-alpha-D-glucose: step 1/1.</text>
</comment>
<feature type="binding site" evidence="9">
    <location>
        <begin position="255"/>
        <end position="259"/>
    </location>
    <ligand>
        <name>substrate</name>
    </ligand>
</feature>
<keyword evidence="5 7" id="KW-0520">NAD</keyword>
<dbReference type="InterPro" id="IPR008927">
    <property type="entry name" value="6-PGluconate_DH-like_C_sf"/>
</dbReference>
<dbReference type="GO" id="GO:0006065">
    <property type="term" value="P:UDP-glucuronate biosynthetic process"/>
    <property type="evidence" value="ECO:0007669"/>
    <property type="project" value="UniProtKB-UniPathway"/>
</dbReference>
<evidence type="ECO:0000256" key="8">
    <source>
        <dbReference type="PIRSR" id="PIRSR500134-1"/>
    </source>
</evidence>
<dbReference type="Pfam" id="PF03721">
    <property type="entry name" value="UDPG_MGDP_dh_N"/>
    <property type="match status" value="1"/>
</dbReference>
<evidence type="ECO:0000313" key="13">
    <source>
        <dbReference type="Proteomes" id="UP000433181"/>
    </source>
</evidence>
<evidence type="ECO:0000256" key="5">
    <source>
        <dbReference type="ARBA" id="ARBA00023027"/>
    </source>
</evidence>
<feature type="domain" description="UDP-glucose/GDP-mannose dehydrogenase C-terminal" evidence="11">
    <location>
        <begin position="317"/>
        <end position="412"/>
    </location>
</feature>
<feature type="binding site" evidence="10">
    <location>
        <position position="331"/>
    </location>
    <ligand>
        <name>NAD(+)</name>
        <dbReference type="ChEBI" id="CHEBI:57540"/>
    </ligand>
</feature>
<evidence type="ECO:0000256" key="6">
    <source>
        <dbReference type="ARBA" id="ARBA00047473"/>
    </source>
</evidence>
<dbReference type="SMART" id="SM00984">
    <property type="entry name" value="UDPG_MGDP_dh_C"/>
    <property type="match status" value="1"/>
</dbReference>
<dbReference type="AlphaFoldDB" id="A0A6I2UAP4"/>